<dbReference type="InterPro" id="IPR011043">
    <property type="entry name" value="Gal_Oxase/kelch_b-propeller"/>
</dbReference>
<keyword evidence="2" id="KW-0472">Membrane</keyword>
<evidence type="ECO:0000256" key="3">
    <source>
        <dbReference type="SAM" id="SignalP"/>
    </source>
</evidence>
<proteinExistence type="predicted"/>
<feature type="compositionally biased region" description="Polar residues" evidence="1">
    <location>
        <begin position="704"/>
        <end position="719"/>
    </location>
</feature>
<keyword evidence="2" id="KW-0812">Transmembrane</keyword>
<comment type="caution">
    <text evidence="4">The sequence shown here is derived from an EMBL/GenBank/DDBJ whole genome shotgun (WGS) entry which is preliminary data.</text>
</comment>
<reference evidence="4 5" key="1">
    <citation type="submission" date="2019-06" db="EMBL/GenBank/DDBJ databases">
        <title>A chromosomal-level reference genome of Carpinus fangiana (Coryloideae, Betulaceae).</title>
        <authorList>
            <person name="Yang X."/>
            <person name="Wang Z."/>
            <person name="Zhang L."/>
            <person name="Hao G."/>
            <person name="Liu J."/>
            <person name="Yang Y."/>
        </authorList>
    </citation>
    <scope>NUCLEOTIDE SEQUENCE [LARGE SCALE GENOMIC DNA]</scope>
    <source>
        <strain evidence="4">Cfa_2016G</strain>
        <tissue evidence="4">Leaf</tissue>
    </source>
</reference>
<feature type="compositionally biased region" description="Polar residues" evidence="1">
    <location>
        <begin position="642"/>
        <end position="653"/>
    </location>
</feature>
<keyword evidence="3" id="KW-0732">Signal</keyword>
<name>A0A5N6L4A7_9ROSI</name>
<organism evidence="4 5">
    <name type="scientific">Carpinus fangiana</name>
    <dbReference type="NCBI Taxonomy" id="176857"/>
    <lineage>
        <taxon>Eukaryota</taxon>
        <taxon>Viridiplantae</taxon>
        <taxon>Streptophyta</taxon>
        <taxon>Embryophyta</taxon>
        <taxon>Tracheophyta</taxon>
        <taxon>Spermatophyta</taxon>
        <taxon>Magnoliopsida</taxon>
        <taxon>eudicotyledons</taxon>
        <taxon>Gunneridae</taxon>
        <taxon>Pentapetalae</taxon>
        <taxon>rosids</taxon>
        <taxon>fabids</taxon>
        <taxon>Fagales</taxon>
        <taxon>Betulaceae</taxon>
        <taxon>Carpinus</taxon>
    </lineage>
</organism>
<feature type="chain" id="PRO_5024388780" evidence="3">
    <location>
        <begin position="22"/>
        <end position="1115"/>
    </location>
</feature>
<gene>
    <name evidence="4" type="ORF">FH972_026376</name>
</gene>
<evidence type="ECO:0000256" key="2">
    <source>
        <dbReference type="SAM" id="Phobius"/>
    </source>
</evidence>
<keyword evidence="2" id="KW-1133">Transmembrane helix</keyword>
<keyword evidence="5" id="KW-1185">Reference proteome</keyword>
<protein>
    <submittedName>
        <fullName evidence="4">Uncharacterized protein</fullName>
    </submittedName>
</protein>
<feature type="transmembrane region" description="Helical" evidence="2">
    <location>
        <begin position="448"/>
        <end position="472"/>
    </location>
</feature>
<feature type="region of interest" description="Disordered" evidence="1">
    <location>
        <begin position="824"/>
        <end position="846"/>
    </location>
</feature>
<dbReference type="AlphaFoldDB" id="A0A5N6L4A7"/>
<dbReference type="OrthoDB" id="205993at2759"/>
<dbReference type="EMBL" id="VIBQ01000089">
    <property type="protein sequence ID" value="KAB8698126.1"/>
    <property type="molecule type" value="Genomic_DNA"/>
</dbReference>
<accession>A0A5N6L4A7</accession>
<feature type="compositionally biased region" description="Basic and acidic residues" evidence="1">
    <location>
        <begin position="628"/>
        <end position="639"/>
    </location>
</feature>
<sequence length="1115" mass="120405">MLSRTTPFGALLGLFALLTSADLPYNPTRLFLSSKADGERGFIYQLDSPSSEAANGRLRSISLDSNLNSASIPYDTITPSLPFLENVASAAYISSANPDGGISTYAGDCAAGAQAAQLWRFVPNNSSNTAQGAWAQQTLSSSGAQTRAAPNLLASSITFSPTTLEKDASVYVFGGMCPDHAASQDSWARDASYSNQLVQLQPSGSNGGYVRSVMAGLGQPIAEAGFTITPLMPAFSNSTGGVLSQQQSFLLLGGHTQTAFINMSQVAIFSLPEATWTFLPIGDASSKTDLKERADLPDVEPRSGHTSILSSDGSKVIVLGGWVGDISTPAEPQLAVLNVGQGYGGSSTSWTWVGADPENTPFSDVSGIYGHGAVLLPGNVMMVSGGYSISASSPKAKRAEQTPSDKTLFYNITSATFMDSYDVKMAASTVAPNAQATQGPLTTTSQKAGLGVGLTLGIIAVALACLLGWWYWRRLKRRRAYEQQFAVRDGYGQNHDNRQSMMQQTTAFSDRHIDEKATTMRHSAWNGAATQRTETDSFGHVTVQQGWSNVREAERTGLDLNVPSPQRGLRKGRGPLTSHSINAMDPRANNARGTISPIDERPEDDSAENPSSKVRRGSAIGDDMDVENPFRDPDPEPPRAHLNNNSRRQSLTPSREGLRVEVSDLPGATPHEPREHETQAWTRDWKGNDLDVSRRGSPEKSERTNSSLSEQSQGQAETWRSSRYLQYIPAALNPFASPSPSPDNTRRDPTNQVHDSFYTARTSMDHLPPTNQLSEYEATVEVGDHGDDSIVTPTHKEFQIPHSHNLSSPISPDSEPTFTYPTIPRHATEQGHPAPRAVRRGGSSRIGSWVGSVRRTLAHPTSSYQRSASMNSISAANYYSNNYHNPTGGLVDADQYTDDGSASTGGGRSSSSSPTKLSSRYKIKRKPVLFGVPTAVGSGERERSTRRVVSESTGDAFWAASNANSEKKIRHSEDGSTGGQIHSVTRHVHHVSEDIDLSRSSRVENFEGRADKDNTQKRVMFSITQEKLRVVNRGLDDDDDSPDEVDSVVGIVTETTRTGVGIKSAMRTSRPLVGKVEKEVKRIEEASLKDEGADEGVLLRVDSGSYYSERSPALH</sequence>
<dbReference type="Proteomes" id="UP000327013">
    <property type="component" value="Unassembled WGS sequence"/>
</dbReference>
<feature type="signal peptide" evidence="3">
    <location>
        <begin position="1"/>
        <end position="21"/>
    </location>
</feature>
<dbReference type="SUPFAM" id="SSF50965">
    <property type="entry name" value="Galactose oxidase, central domain"/>
    <property type="match status" value="1"/>
</dbReference>
<dbReference type="Gene3D" id="2.120.10.80">
    <property type="entry name" value="Kelch-type beta propeller"/>
    <property type="match status" value="1"/>
</dbReference>
<evidence type="ECO:0000313" key="5">
    <source>
        <dbReference type="Proteomes" id="UP000327013"/>
    </source>
</evidence>
<feature type="region of interest" description="Disordered" evidence="1">
    <location>
        <begin position="552"/>
        <end position="719"/>
    </location>
</feature>
<evidence type="ECO:0000313" key="4">
    <source>
        <dbReference type="EMBL" id="KAB8698126.1"/>
    </source>
</evidence>
<feature type="compositionally biased region" description="Basic and acidic residues" evidence="1">
    <location>
        <begin position="671"/>
        <end position="703"/>
    </location>
</feature>
<dbReference type="InterPro" id="IPR015915">
    <property type="entry name" value="Kelch-typ_b-propeller"/>
</dbReference>
<feature type="compositionally biased region" description="Low complexity" evidence="1">
    <location>
        <begin position="909"/>
        <end position="918"/>
    </location>
</feature>
<evidence type="ECO:0000256" key="1">
    <source>
        <dbReference type="SAM" id="MobiDB-lite"/>
    </source>
</evidence>
<feature type="region of interest" description="Disordered" evidence="1">
    <location>
        <begin position="889"/>
        <end position="922"/>
    </location>
</feature>